<feature type="domain" description="Protein kinase" evidence="1">
    <location>
        <begin position="25"/>
        <end position="305"/>
    </location>
</feature>
<proteinExistence type="predicted"/>
<dbReference type="PROSITE" id="PS50011">
    <property type="entry name" value="PROTEIN_KINASE_DOM"/>
    <property type="match status" value="1"/>
</dbReference>
<sequence length="319" mass="37308">MSSEQSYDDVSHPFPPKSGQHMNGYTLEELLKSSRNCWVFVCHLTSDTSQRFVTKIAVKTEYKKLLNEIHCYKVLDGGKGIPRLHYHKQWSVESDVGDYTEVAMIVIDRLDNVFNKTSKVKAKCTLPAEQLIPMAVQQISLLEYIHNKGLTHRGVKPDNFVVSEDRTTVYIIDFNKSKPYLDSNGNHKPYRRVESKRPRGLPFFHSVNYHNGVRRSRRDDMESLLYCWVYLFHGTLPWSDVKRYENQFKTYVKNIGKRVNETSYEQICAGLPHNFERYLTLCREMDFYAQPNYQLMRQLISDSLIELNNNSISNDSQLN</sequence>
<name>A0A7R9MIM2_9ACAR</name>
<accession>A0A7R9MIM2</accession>
<organism evidence="2">
    <name type="scientific">Oppiella nova</name>
    <dbReference type="NCBI Taxonomy" id="334625"/>
    <lineage>
        <taxon>Eukaryota</taxon>
        <taxon>Metazoa</taxon>
        <taxon>Ecdysozoa</taxon>
        <taxon>Arthropoda</taxon>
        <taxon>Chelicerata</taxon>
        <taxon>Arachnida</taxon>
        <taxon>Acari</taxon>
        <taxon>Acariformes</taxon>
        <taxon>Sarcoptiformes</taxon>
        <taxon>Oribatida</taxon>
        <taxon>Brachypylina</taxon>
        <taxon>Oppioidea</taxon>
        <taxon>Oppiidae</taxon>
        <taxon>Oppiella</taxon>
    </lineage>
</organism>
<dbReference type="Pfam" id="PF00069">
    <property type="entry name" value="Pkinase"/>
    <property type="match status" value="1"/>
</dbReference>
<gene>
    <name evidence="2" type="ORF">ONB1V03_LOCUS17471</name>
</gene>
<dbReference type="Gene3D" id="1.10.510.10">
    <property type="entry name" value="Transferase(Phosphotransferase) domain 1"/>
    <property type="match status" value="1"/>
</dbReference>
<keyword evidence="3" id="KW-1185">Reference proteome</keyword>
<evidence type="ECO:0000313" key="3">
    <source>
        <dbReference type="Proteomes" id="UP000728032"/>
    </source>
</evidence>
<dbReference type="GO" id="GO:0005524">
    <property type="term" value="F:ATP binding"/>
    <property type="evidence" value="ECO:0007669"/>
    <property type="project" value="InterPro"/>
</dbReference>
<dbReference type="SUPFAM" id="SSF56112">
    <property type="entry name" value="Protein kinase-like (PK-like)"/>
    <property type="match status" value="1"/>
</dbReference>
<dbReference type="OrthoDB" id="6354308at2759"/>
<dbReference type="Proteomes" id="UP000728032">
    <property type="component" value="Unassembled WGS sequence"/>
</dbReference>
<reference evidence="2" key="1">
    <citation type="submission" date="2020-11" db="EMBL/GenBank/DDBJ databases">
        <authorList>
            <person name="Tran Van P."/>
        </authorList>
    </citation>
    <scope>NUCLEOTIDE SEQUENCE</scope>
</reference>
<dbReference type="InterPro" id="IPR011009">
    <property type="entry name" value="Kinase-like_dom_sf"/>
</dbReference>
<dbReference type="EMBL" id="OC936560">
    <property type="protein sequence ID" value="CAD7660909.1"/>
    <property type="molecule type" value="Genomic_DNA"/>
</dbReference>
<evidence type="ECO:0000259" key="1">
    <source>
        <dbReference type="PROSITE" id="PS50011"/>
    </source>
</evidence>
<dbReference type="GO" id="GO:0004672">
    <property type="term" value="F:protein kinase activity"/>
    <property type="evidence" value="ECO:0007669"/>
    <property type="project" value="InterPro"/>
</dbReference>
<protein>
    <recommendedName>
        <fullName evidence="1">Protein kinase domain-containing protein</fullName>
    </recommendedName>
</protein>
<dbReference type="PANTHER" id="PTHR11909">
    <property type="entry name" value="CASEIN KINASE-RELATED"/>
    <property type="match status" value="1"/>
</dbReference>
<evidence type="ECO:0000313" key="2">
    <source>
        <dbReference type="EMBL" id="CAD7660909.1"/>
    </source>
</evidence>
<dbReference type="InterPro" id="IPR000719">
    <property type="entry name" value="Prot_kinase_dom"/>
</dbReference>
<dbReference type="EMBL" id="CAJPVJ010021735">
    <property type="protein sequence ID" value="CAG2178045.1"/>
    <property type="molecule type" value="Genomic_DNA"/>
</dbReference>
<dbReference type="AlphaFoldDB" id="A0A7R9MIM2"/>
<dbReference type="InterPro" id="IPR050235">
    <property type="entry name" value="CK1_Ser-Thr_kinase"/>
</dbReference>